<dbReference type="InterPro" id="IPR044876">
    <property type="entry name" value="HRDC_dom_sf"/>
</dbReference>
<proteinExistence type="predicted"/>
<dbReference type="PANTHER" id="PTHR47649">
    <property type="entry name" value="RIBONUCLEASE D"/>
    <property type="match status" value="1"/>
</dbReference>
<keyword evidence="8" id="KW-1185">Reference proteome</keyword>
<keyword evidence="1" id="KW-0963">Cytoplasm</keyword>
<dbReference type="SUPFAM" id="SSF47819">
    <property type="entry name" value="HRDC-like"/>
    <property type="match status" value="2"/>
</dbReference>
<dbReference type="Gene3D" id="1.10.150.80">
    <property type="entry name" value="HRDC domain"/>
    <property type="match status" value="2"/>
</dbReference>
<dbReference type="CDD" id="cd06142">
    <property type="entry name" value="RNaseD_exo"/>
    <property type="match status" value="1"/>
</dbReference>
<dbReference type="NCBIfam" id="TIGR01388">
    <property type="entry name" value="rnd"/>
    <property type="match status" value="1"/>
</dbReference>
<evidence type="ECO:0000313" key="8">
    <source>
        <dbReference type="Proteomes" id="UP001626537"/>
    </source>
</evidence>
<protein>
    <submittedName>
        <fullName evidence="7">Ribonuclease D</fullName>
        <ecNumber evidence="7">3.1.13.5</ecNumber>
    </submittedName>
</protein>
<dbReference type="Pfam" id="PF00570">
    <property type="entry name" value="HRDC"/>
    <property type="match status" value="1"/>
</dbReference>
<reference evidence="7 8" key="1">
    <citation type="submission" date="2023-10" db="EMBL/GenBank/DDBJ databases">
        <title>Two novel species belonging to the OM43/NOR5 clade.</title>
        <authorList>
            <person name="Park M."/>
        </authorList>
    </citation>
    <scope>NUCLEOTIDE SEQUENCE [LARGE SCALE GENOMIC DNA]</scope>
    <source>
        <strain evidence="7 8">IMCC43200</strain>
    </source>
</reference>
<evidence type="ECO:0000256" key="2">
    <source>
        <dbReference type="ARBA" id="ARBA00022694"/>
    </source>
</evidence>
<dbReference type="Pfam" id="PF01612">
    <property type="entry name" value="DNA_pol_A_exo1"/>
    <property type="match status" value="1"/>
</dbReference>
<evidence type="ECO:0000313" key="7">
    <source>
        <dbReference type="EMBL" id="WOJ94254.1"/>
    </source>
</evidence>
<keyword evidence="5" id="KW-0269">Exonuclease</keyword>
<dbReference type="InterPro" id="IPR012337">
    <property type="entry name" value="RNaseH-like_sf"/>
</dbReference>
<dbReference type="EMBL" id="CP136864">
    <property type="protein sequence ID" value="WOJ94254.1"/>
    <property type="molecule type" value="Genomic_DNA"/>
</dbReference>
<dbReference type="SMART" id="SM00341">
    <property type="entry name" value="HRDC"/>
    <property type="match status" value="1"/>
</dbReference>
<evidence type="ECO:0000259" key="6">
    <source>
        <dbReference type="PROSITE" id="PS50967"/>
    </source>
</evidence>
<dbReference type="InterPro" id="IPR051086">
    <property type="entry name" value="RNase_D-like"/>
</dbReference>
<dbReference type="PANTHER" id="PTHR47649:SF1">
    <property type="entry name" value="RIBONUCLEASE D"/>
    <property type="match status" value="1"/>
</dbReference>
<dbReference type="SUPFAM" id="SSF53098">
    <property type="entry name" value="Ribonuclease H-like"/>
    <property type="match status" value="1"/>
</dbReference>
<feature type="domain" description="HRDC" evidence="6">
    <location>
        <begin position="208"/>
        <end position="288"/>
    </location>
</feature>
<dbReference type="InterPro" id="IPR002121">
    <property type="entry name" value="HRDC_dom"/>
</dbReference>
<dbReference type="EC" id="3.1.13.5" evidence="7"/>
<keyword evidence="3" id="KW-0540">Nuclease</keyword>
<name>A0ABZ0I407_9GAMM</name>
<dbReference type="RefSeq" id="WP_407348888.1">
    <property type="nucleotide sequence ID" value="NZ_CP136864.1"/>
</dbReference>
<evidence type="ECO:0000256" key="3">
    <source>
        <dbReference type="ARBA" id="ARBA00022722"/>
    </source>
</evidence>
<dbReference type="GO" id="GO:0033890">
    <property type="term" value="F:ribonuclease D activity"/>
    <property type="evidence" value="ECO:0007669"/>
    <property type="project" value="UniProtKB-EC"/>
</dbReference>
<dbReference type="InterPro" id="IPR010997">
    <property type="entry name" value="HRDC-like_sf"/>
</dbReference>
<evidence type="ECO:0000256" key="4">
    <source>
        <dbReference type="ARBA" id="ARBA00022801"/>
    </source>
</evidence>
<organism evidence="7 8">
    <name type="scientific">Congregibacter variabilis</name>
    <dbReference type="NCBI Taxonomy" id="3081200"/>
    <lineage>
        <taxon>Bacteria</taxon>
        <taxon>Pseudomonadati</taxon>
        <taxon>Pseudomonadota</taxon>
        <taxon>Gammaproteobacteria</taxon>
        <taxon>Cellvibrionales</taxon>
        <taxon>Halieaceae</taxon>
        <taxon>Congregibacter</taxon>
    </lineage>
</organism>
<dbReference type="Proteomes" id="UP001626537">
    <property type="component" value="Chromosome"/>
</dbReference>
<dbReference type="InterPro" id="IPR036397">
    <property type="entry name" value="RNaseH_sf"/>
</dbReference>
<accession>A0ABZ0I407</accession>
<dbReference type="InterPro" id="IPR006292">
    <property type="entry name" value="RNase_D"/>
</dbReference>
<dbReference type="PROSITE" id="PS50967">
    <property type="entry name" value="HRDC"/>
    <property type="match status" value="1"/>
</dbReference>
<dbReference type="InterPro" id="IPR002562">
    <property type="entry name" value="3'-5'_exonuclease_dom"/>
</dbReference>
<keyword evidence="4 7" id="KW-0378">Hydrolase</keyword>
<keyword evidence="2" id="KW-0819">tRNA processing</keyword>
<sequence>MNWTLVESDEALGEALEALSGATEIAVDTEFMRRNSYYPHIALLQLCSEDHAWLIDPLKITQLDGLRAFMTDSNCWKVLHSCSEDLEVFRHWLGVVPSPLIDTQRATALLGKGFGLGYRALIELLLGVELDKGETRSDWLKRPLSDSQCHYAALDVLELVPAWKILKDLAHSQGRMDWILAEGQEAIRLLNDRDQNIYRRVKSASRLSPRQLEVLRRLCEWREGFARSVDKPRGWIVEDKACIAIAQAMPGDVDALGDLDVLPASVVRKQGDTLLACVSAAQETPEVELPDALPGPLAAPQRNLLKALRQVARSIAEDMNVAPEILISTADLELLLREASGADIDEPLRWQGWRADAVIAPLRASLPGAA</sequence>
<evidence type="ECO:0000256" key="1">
    <source>
        <dbReference type="ARBA" id="ARBA00022490"/>
    </source>
</evidence>
<gene>
    <name evidence="7" type="primary">rnd</name>
    <name evidence="7" type="ORF">R0135_03580</name>
</gene>
<evidence type="ECO:0000256" key="5">
    <source>
        <dbReference type="ARBA" id="ARBA00022839"/>
    </source>
</evidence>
<dbReference type="Gene3D" id="3.30.420.10">
    <property type="entry name" value="Ribonuclease H-like superfamily/Ribonuclease H"/>
    <property type="match status" value="1"/>
</dbReference>
<dbReference type="SMART" id="SM00474">
    <property type="entry name" value="35EXOc"/>
    <property type="match status" value="1"/>
</dbReference>